<name>A0AAQ1UDN2_ENTCA</name>
<evidence type="ECO:0000313" key="2">
    <source>
        <dbReference type="EMBL" id="MDT2964210.1"/>
    </source>
</evidence>
<evidence type="ECO:0000313" key="3">
    <source>
        <dbReference type="EMBL" id="MDT2982960.1"/>
    </source>
</evidence>
<dbReference type="Proteomes" id="UP001253851">
    <property type="component" value="Unassembled WGS sequence"/>
</dbReference>
<feature type="transmembrane region" description="Helical" evidence="1">
    <location>
        <begin position="12"/>
        <end position="31"/>
    </location>
</feature>
<reference evidence="2 4" key="1">
    <citation type="submission" date="2023-03" db="EMBL/GenBank/DDBJ databases">
        <authorList>
            <person name="Shen W."/>
            <person name="Cai J."/>
        </authorList>
    </citation>
    <scope>NUCLEOTIDE SEQUENCE</scope>
    <source>
        <strain evidence="3 4">B516</strain>
        <strain evidence="2">K72-2</strain>
    </source>
</reference>
<dbReference type="Proteomes" id="UP001268896">
    <property type="component" value="Unassembled WGS sequence"/>
</dbReference>
<comment type="caution">
    <text evidence="2">The sequence shown here is derived from an EMBL/GenBank/DDBJ whole genome shotgun (WGS) entry which is preliminary data.</text>
</comment>
<dbReference type="EMBL" id="JARQDV010000003">
    <property type="protein sequence ID" value="MDT2964210.1"/>
    <property type="molecule type" value="Genomic_DNA"/>
</dbReference>
<organism evidence="2 5">
    <name type="scientific">Enterococcus casseliflavus</name>
    <name type="common">Enterococcus flavescens</name>
    <dbReference type="NCBI Taxonomy" id="37734"/>
    <lineage>
        <taxon>Bacteria</taxon>
        <taxon>Bacillati</taxon>
        <taxon>Bacillota</taxon>
        <taxon>Bacilli</taxon>
        <taxon>Lactobacillales</taxon>
        <taxon>Enterococcaceae</taxon>
        <taxon>Enterococcus</taxon>
    </lineage>
</organism>
<dbReference type="EMBL" id="JARQDZ010000003">
    <property type="protein sequence ID" value="MDT2982960.1"/>
    <property type="molecule type" value="Genomic_DNA"/>
</dbReference>
<sequence>MLGNFAYLPSNYRLFYGAFLFALIGNMLFIFIKHPAWTFSLPTVIVLFLINVFFWTKYTKKLIPCATDALFYVLLFLLVFHNH</sequence>
<keyword evidence="1" id="KW-0812">Transmembrane</keyword>
<evidence type="ECO:0000313" key="4">
    <source>
        <dbReference type="Proteomes" id="UP001253851"/>
    </source>
</evidence>
<proteinExistence type="predicted"/>
<dbReference type="AlphaFoldDB" id="A0AAQ1UDN2"/>
<protein>
    <submittedName>
        <fullName evidence="2">Uncharacterized protein</fullName>
    </submittedName>
</protein>
<gene>
    <name evidence="2" type="ORF">P7I32_06285</name>
    <name evidence="3" type="ORF">P7I34_09825</name>
</gene>
<keyword evidence="1" id="KW-0472">Membrane</keyword>
<dbReference type="RefSeq" id="WP_005229381.1">
    <property type="nucleotide sequence ID" value="NZ_BAAAXK010000017.1"/>
</dbReference>
<keyword evidence="1" id="KW-1133">Transmembrane helix</keyword>
<feature type="transmembrane region" description="Helical" evidence="1">
    <location>
        <begin position="37"/>
        <end position="55"/>
    </location>
</feature>
<evidence type="ECO:0000256" key="1">
    <source>
        <dbReference type="SAM" id="Phobius"/>
    </source>
</evidence>
<evidence type="ECO:0000313" key="5">
    <source>
        <dbReference type="Proteomes" id="UP001268896"/>
    </source>
</evidence>
<dbReference type="GeneID" id="15142738"/>
<feature type="transmembrane region" description="Helical" evidence="1">
    <location>
        <begin position="62"/>
        <end position="80"/>
    </location>
</feature>
<accession>A0AAQ1UDN2</accession>